<keyword evidence="1" id="KW-0472">Membrane</keyword>
<dbReference type="PANTHER" id="PTHR30093">
    <property type="entry name" value="GENERAL SECRETION PATHWAY PROTEIN G"/>
    <property type="match status" value="1"/>
</dbReference>
<dbReference type="NCBIfam" id="TIGR04294">
    <property type="entry name" value="pre_pil_HX9DG"/>
    <property type="match status" value="1"/>
</dbReference>
<dbReference type="Gene3D" id="3.30.700.10">
    <property type="entry name" value="Glycoprotein, Type 4 Pilin"/>
    <property type="match status" value="1"/>
</dbReference>
<reference evidence="2 3" key="1">
    <citation type="submission" date="2020-07" db="EMBL/GenBank/DDBJ databases">
        <authorList>
            <person name="Feng X."/>
        </authorList>
    </citation>
    <scope>NUCLEOTIDE SEQUENCE [LARGE SCALE GENOMIC DNA]</scope>
    <source>
        <strain evidence="2 3">JCM14086</strain>
    </source>
</reference>
<protein>
    <submittedName>
        <fullName evidence="2">Prepilin-type N-terminal cleavage/methylation domain-containing protein</fullName>
    </submittedName>
</protein>
<dbReference type="AlphaFoldDB" id="A0A7X1AZE6"/>
<dbReference type="PROSITE" id="PS00409">
    <property type="entry name" value="PROKAR_NTER_METHYL"/>
    <property type="match status" value="1"/>
</dbReference>
<dbReference type="InterPro" id="IPR012902">
    <property type="entry name" value="N_methyl_site"/>
</dbReference>
<dbReference type="InterPro" id="IPR027558">
    <property type="entry name" value="Pre_pil_HX9DG_C"/>
</dbReference>
<keyword evidence="1" id="KW-1133">Transmembrane helix</keyword>
<name>A0A7X1AZE6_9BACT</name>
<comment type="caution">
    <text evidence="2">The sequence shown here is derived from an EMBL/GenBank/DDBJ whole genome shotgun (WGS) entry which is preliminary data.</text>
</comment>
<dbReference type="EMBL" id="JACHVA010000101">
    <property type="protein sequence ID" value="MBC2602772.1"/>
    <property type="molecule type" value="Genomic_DNA"/>
</dbReference>
<dbReference type="Proteomes" id="UP000525652">
    <property type="component" value="Unassembled WGS sequence"/>
</dbReference>
<accession>A0A7X1AZE6</accession>
<evidence type="ECO:0000313" key="3">
    <source>
        <dbReference type="Proteomes" id="UP000525652"/>
    </source>
</evidence>
<dbReference type="SUPFAM" id="SSF54523">
    <property type="entry name" value="Pili subunits"/>
    <property type="match status" value="1"/>
</dbReference>
<evidence type="ECO:0000313" key="2">
    <source>
        <dbReference type="EMBL" id="MBC2602772.1"/>
    </source>
</evidence>
<keyword evidence="3" id="KW-1185">Reference proteome</keyword>
<proteinExistence type="predicted"/>
<gene>
    <name evidence="2" type="ORF">H5P30_13390</name>
</gene>
<organism evidence="2 3">
    <name type="scientific">Puniceicoccus vermicola</name>
    <dbReference type="NCBI Taxonomy" id="388746"/>
    <lineage>
        <taxon>Bacteria</taxon>
        <taxon>Pseudomonadati</taxon>
        <taxon>Verrucomicrobiota</taxon>
        <taxon>Opitutia</taxon>
        <taxon>Puniceicoccales</taxon>
        <taxon>Puniceicoccaceae</taxon>
        <taxon>Puniceicoccus</taxon>
    </lineage>
</organism>
<dbReference type="PANTHER" id="PTHR30093:SF2">
    <property type="entry name" value="TYPE II SECRETION SYSTEM PROTEIN H"/>
    <property type="match status" value="1"/>
</dbReference>
<dbReference type="NCBIfam" id="TIGR02532">
    <property type="entry name" value="IV_pilin_GFxxxE"/>
    <property type="match status" value="1"/>
</dbReference>
<dbReference type="InterPro" id="IPR045584">
    <property type="entry name" value="Pilin-like"/>
</dbReference>
<keyword evidence="1" id="KW-0812">Transmembrane</keyword>
<feature type="transmembrane region" description="Helical" evidence="1">
    <location>
        <begin position="12"/>
        <end position="34"/>
    </location>
</feature>
<dbReference type="Pfam" id="PF07963">
    <property type="entry name" value="N_methyl"/>
    <property type="match status" value="1"/>
</dbReference>
<sequence>MISVYPRRALCRGFTLIELLVVMGVAGLLAAILIPTVSKVLSKAHEGKCSANLREIGNLLNVYAVGHGGVTVPTYDHGLNWSVLISEGTRGNMPSSNDSVFRCPANSEQEFYYLADMQGEYACSYTINGFQHPGSHPDTYDKENRYTSNRLANFEHPAMTYAVFEGTYYRSQVGSGKYTLVRYSHSGKMNILFADGHVESVAKPEDGDYLPGYGAYTGSSWPDDGSAGNSYSNGKHWFAR</sequence>
<evidence type="ECO:0000256" key="1">
    <source>
        <dbReference type="SAM" id="Phobius"/>
    </source>
</evidence>